<proteinExistence type="predicted"/>
<accession>A0A103Y1D8</accession>
<dbReference type="Gramene" id="KVI00725">
    <property type="protein sequence ID" value="KVI00725"/>
    <property type="gene ID" value="Ccrd_021023"/>
</dbReference>
<dbReference type="InterPro" id="IPR001948">
    <property type="entry name" value="Peptidase_M18"/>
</dbReference>
<sequence>MHIVADTTNGLTKRQDSWPFTLVQGPPGTGKTRIVWRMLMVLYLQKSLLLQLLVAQALIDATVLEKNLEDESGVRMVALFDHEEVESSSAQGADLQLCLMLYFASQASFPQIHSRAHFVPPPLVFTGIPTPIKNRNKQPYQGSKHPYFKTERTYKKPNPDIAYVRCIEKSNRSVAQIQNLAEKLVSDKLIRIQLSDLMSKQSTKSKLIDVIERRE</sequence>
<evidence type="ECO:0000313" key="2">
    <source>
        <dbReference type="Proteomes" id="UP000243975"/>
    </source>
</evidence>
<dbReference type="GO" id="GO:0004177">
    <property type="term" value="F:aminopeptidase activity"/>
    <property type="evidence" value="ECO:0007669"/>
    <property type="project" value="InterPro"/>
</dbReference>
<dbReference type="EMBL" id="LEKV01003317">
    <property type="protein sequence ID" value="KVI00725.1"/>
    <property type="molecule type" value="Genomic_DNA"/>
</dbReference>
<dbReference type="PANTHER" id="PTHR28570:SF16">
    <property type="entry name" value="ASPARTYL AMINOPEPTIDASE-RELATED"/>
    <property type="match status" value="1"/>
</dbReference>
<keyword evidence="2" id="KW-1185">Reference proteome</keyword>
<dbReference type="GO" id="GO:0006508">
    <property type="term" value="P:proteolysis"/>
    <property type="evidence" value="ECO:0007669"/>
    <property type="project" value="InterPro"/>
</dbReference>
<comment type="caution">
    <text evidence="1">The sequence shown here is derived from an EMBL/GenBank/DDBJ whole genome shotgun (WGS) entry which is preliminary data.</text>
</comment>
<dbReference type="Pfam" id="PF02127">
    <property type="entry name" value="Peptidase_M18"/>
    <property type="match status" value="1"/>
</dbReference>
<evidence type="ECO:0000313" key="1">
    <source>
        <dbReference type="EMBL" id="KVI00725.1"/>
    </source>
</evidence>
<dbReference type="STRING" id="59895.A0A103Y1D8"/>
<dbReference type="InterPro" id="IPR027417">
    <property type="entry name" value="P-loop_NTPase"/>
</dbReference>
<gene>
    <name evidence="1" type="ORF">Ccrd_021023</name>
</gene>
<name>A0A103Y1D8_CYNCS</name>
<dbReference type="AlphaFoldDB" id="A0A103Y1D8"/>
<reference evidence="1 2" key="1">
    <citation type="journal article" date="2016" name="Sci. Rep.">
        <title>The genome sequence of the outbreeding globe artichoke constructed de novo incorporating a phase-aware low-pass sequencing strategy of F1 progeny.</title>
        <authorList>
            <person name="Scaglione D."/>
            <person name="Reyes-Chin-Wo S."/>
            <person name="Acquadro A."/>
            <person name="Froenicke L."/>
            <person name="Portis E."/>
            <person name="Beitel C."/>
            <person name="Tirone M."/>
            <person name="Mauro R."/>
            <person name="Lo Monaco A."/>
            <person name="Mauromicale G."/>
            <person name="Faccioli P."/>
            <person name="Cattivelli L."/>
            <person name="Rieseberg L."/>
            <person name="Michelmore R."/>
            <person name="Lanteri S."/>
        </authorList>
    </citation>
    <scope>NUCLEOTIDE SEQUENCE [LARGE SCALE GENOMIC DNA]</scope>
    <source>
        <strain evidence="1">2C</strain>
    </source>
</reference>
<dbReference type="PANTHER" id="PTHR28570">
    <property type="entry name" value="ASPARTYL AMINOPEPTIDASE"/>
    <property type="match status" value="1"/>
</dbReference>
<dbReference type="GO" id="GO:0008270">
    <property type="term" value="F:zinc ion binding"/>
    <property type="evidence" value="ECO:0007669"/>
    <property type="project" value="InterPro"/>
</dbReference>
<dbReference type="SUPFAM" id="SSF52540">
    <property type="entry name" value="P-loop containing nucleoside triphosphate hydrolases"/>
    <property type="match status" value="1"/>
</dbReference>
<protein>
    <submittedName>
        <fullName evidence="1">Peptidase M18</fullName>
    </submittedName>
</protein>
<dbReference type="Proteomes" id="UP000243975">
    <property type="component" value="Unassembled WGS sequence"/>
</dbReference>
<organism evidence="1 2">
    <name type="scientific">Cynara cardunculus var. scolymus</name>
    <name type="common">Globe artichoke</name>
    <name type="synonym">Cynara scolymus</name>
    <dbReference type="NCBI Taxonomy" id="59895"/>
    <lineage>
        <taxon>Eukaryota</taxon>
        <taxon>Viridiplantae</taxon>
        <taxon>Streptophyta</taxon>
        <taxon>Embryophyta</taxon>
        <taxon>Tracheophyta</taxon>
        <taxon>Spermatophyta</taxon>
        <taxon>Magnoliopsida</taxon>
        <taxon>eudicotyledons</taxon>
        <taxon>Gunneridae</taxon>
        <taxon>Pentapetalae</taxon>
        <taxon>asterids</taxon>
        <taxon>campanulids</taxon>
        <taxon>Asterales</taxon>
        <taxon>Asteraceae</taxon>
        <taxon>Carduoideae</taxon>
        <taxon>Cardueae</taxon>
        <taxon>Carduinae</taxon>
        <taxon>Cynara</taxon>
    </lineage>
</organism>
<dbReference type="Gene3D" id="3.40.630.10">
    <property type="entry name" value="Zn peptidases"/>
    <property type="match status" value="1"/>
</dbReference>